<gene>
    <name evidence="15" type="ORF">FIBSPDRAFT_741142</name>
</gene>
<evidence type="ECO:0000256" key="4">
    <source>
        <dbReference type="ARBA" id="ARBA00022692"/>
    </source>
</evidence>
<keyword evidence="6" id="KW-0833">Ubl conjugation pathway</keyword>
<evidence type="ECO:0000256" key="7">
    <source>
        <dbReference type="ARBA" id="ARBA00022824"/>
    </source>
</evidence>
<accession>A0A166JNG4</accession>
<evidence type="ECO:0000256" key="8">
    <source>
        <dbReference type="ARBA" id="ARBA00022840"/>
    </source>
</evidence>
<evidence type="ECO:0000256" key="9">
    <source>
        <dbReference type="ARBA" id="ARBA00022989"/>
    </source>
</evidence>
<keyword evidence="10" id="KW-0472">Membrane</keyword>
<dbReference type="SUPFAM" id="SSF54495">
    <property type="entry name" value="UBC-like"/>
    <property type="match status" value="1"/>
</dbReference>
<dbReference type="InterPro" id="IPR050113">
    <property type="entry name" value="Ub_conjugating_enzyme"/>
</dbReference>
<dbReference type="Pfam" id="PF00179">
    <property type="entry name" value="UQ_con"/>
    <property type="match status" value="1"/>
</dbReference>
<evidence type="ECO:0000313" key="15">
    <source>
        <dbReference type="EMBL" id="KZP21048.1"/>
    </source>
</evidence>
<dbReference type="STRING" id="436010.A0A166JNG4"/>
<evidence type="ECO:0000256" key="3">
    <source>
        <dbReference type="ARBA" id="ARBA00022679"/>
    </source>
</evidence>
<dbReference type="EC" id="2.3.2.23" evidence="2"/>
<evidence type="ECO:0000313" key="16">
    <source>
        <dbReference type="Proteomes" id="UP000076532"/>
    </source>
</evidence>
<keyword evidence="4" id="KW-0812">Transmembrane</keyword>
<reference evidence="15 16" key="1">
    <citation type="journal article" date="2016" name="Mol. Biol. Evol.">
        <title>Comparative Genomics of Early-Diverging Mushroom-Forming Fungi Provides Insights into the Origins of Lignocellulose Decay Capabilities.</title>
        <authorList>
            <person name="Nagy L.G."/>
            <person name="Riley R."/>
            <person name="Tritt A."/>
            <person name="Adam C."/>
            <person name="Daum C."/>
            <person name="Floudas D."/>
            <person name="Sun H."/>
            <person name="Yadav J.S."/>
            <person name="Pangilinan J."/>
            <person name="Larsson K.H."/>
            <person name="Matsuura K."/>
            <person name="Barry K."/>
            <person name="Labutti K."/>
            <person name="Kuo R."/>
            <person name="Ohm R.A."/>
            <person name="Bhattacharya S.S."/>
            <person name="Shirouzu T."/>
            <person name="Yoshinaga Y."/>
            <person name="Martin F.M."/>
            <person name="Grigoriev I.V."/>
            <person name="Hibbett D.S."/>
        </authorList>
    </citation>
    <scope>NUCLEOTIDE SEQUENCE [LARGE SCALE GENOMIC DNA]</scope>
    <source>
        <strain evidence="15 16">CBS 109695</strain>
    </source>
</reference>
<dbReference type="SMART" id="SM00212">
    <property type="entry name" value="UBCc"/>
    <property type="match status" value="1"/>
</dbReference>
<evidence type="ECO:0000256" key="2">
    <source>
        <dbReference type="ARBA" id="ARBA00012486"/>
    </source>
</evidence>
<sequence length="190" mass="20787">MASKAAQKRLAKEYVNIQKESPPFVWAAPDEKNILTWNYLIRGPPDSPFAGGEYHGVILFPSDYPFKPPGIKMITPSGRFEPDRKICLSMSDFHPGSWNPAWSCATILTGILSFMLTDEMTTGSVTSTDADKRAFAQRSHAWNILQPRFKAAFPEHCAPELRNLPNMGEQPAAASEPSSATSGASSSVPT</sequence>
<evidence type="ECO:0000256" key="1">
    <source>
        <dbReference type="ARBA" id="ARBA00004586"/>
    </source>
</evidence>
<dbReference type="Proteomes" id="UP000076532">
    <property type="component" value="Unassembled WGS sequence"/>
</dbReference>
<feature type="compositionally biased region" description="Low complexity" evidence="13">
    <location>
        <begin position="172"/>
        <end position="190"/>
    </location>
</feature>
<protein>
    <recommendedName>
        <fullName evidence="11">Ubiquitin-conjugating enzyme E2 6</fullName>
        <ecNumber evidence="2">2.3.2.23</ecNumber>
    </recommendedName>
    <alternativeName>
        <fullName evidence="12">E2 ubiquitin-conjugating enzyme 6</fullName>
    </alternativeName>
</protein>
<keyword evidence="16" id="KW-1185">Reference proteome</keyword>
<evidence type="ECO:0000256" key="5">
    <source>
        <dbReference type="ARBA" id="ARBA00022741"/>
    </source>
</evidence>
<dbReference type="FunFam" id="3.10.110.10:FF:000023">
    <property type="entry name" value="Ubiquitin-conjugating enzyme E2 J2"/>
    <property type="match status" value="1"/>
</dbReference>
<evidence type="ECO:0000256" key="6">
    <source>
        <dbReference type="ARBA" id="ARBA00022786"/>
    </source>
</evidence>
<evidence type="ECO:0000256" key="12">
    <source>
        <dbReference type="ARBA" id="ARBA00042181"/>
    </source>
</evidence>
<feature type="region of interest" description="Disordered" evidence="13">
    <location>
        <begin position="160"/>
        <end position="190"/>
    </location>
</feature>
<dbReference type="InterPro" id="IPR016135">
    <property type="entry name" value="UBQ-conjugating_enzyme/RWD"/>
</dbReference>
<dbReference type="CDD" id="cd23799">
    <property type="entry name" value="UBCc_UBE2J"/>
    <property type="match status" value="1"/>
</dbReference>
<keyword evidence="5" id="KW-0547">Nucleotide-binding</keyword>
<dbReference type="PROSITE" id="PS50127">
    <property type="entry name" value="UBC_2"/>
    <property type="match status" value="1"/>
</dbReference>
<keyword evidence="9" id="KW-1133">Transmembrane helix</keyword>
<dbReference type="Gene3D" id="3.10.110.10">
    <property type="entry name" value="Ubiquitin Conjugating Enzyme"/>
    <property type="match status" value="1"/>
</dbReference>
<name>A0A166JNG4_9AGAM</name>
<feature type="domain" description="UBC core" evidence="14">
    <location>
        <begin position="5"/>
        <end position="162"/>
    </location>
</feature>
<evidence type="ECO:0000256" key="13">
    <source>
        <dbReference type="SAM" id="MobiDB-lite"/>
    </source>
</evidence>
<dbReference type="GO" id="GO:0061631">
    <property type="term" value="F:ubiquitin conjugating enzyme activity"/>
    <property type="evidence" value="ECO:0007669"/>
    <property type="project" value="UniProtKB-EC"/>
</dbReference>
<organism evidence="15 16">
    <name type="scientific">Athelia psychrophila</name>
    <dbReference type="NCBI Taxonomy" id="1759441"/>
    <lineage>
        <taxon>Eukaryota</taxon>
        <taxon>Fungi</taxon>
        <taxon>Dikarya</taxon>
        <taxon>Basidiomycota</taxon>
        <taxon>Agaricomycotina</taxon>
        <taxon>Agaricomycetes</taxon>
        <taxon>Agaricomycetidae</taxon>
        <taxon>Atheliales</taxon>
        <taxon>Atheliaceae</taxon>
        <taxon>Athelia</taxon>
    </lineage>
</organism>
<proteinExistence type="predicted"/>
<dbReference type="GO" id="GO:0005789">
    <property type="term" value="C:endoplasmic reticulum membrane"/>
    <property type="evidence" value="ECO:0007669"/>
    <property type="project" value="UniProtKB-SubCell"/>
</dbReference>
<dbReference type="EMBL" id="KV417550">
    <property type="protein sequence ID" value="KZP21048.1"/>
    <property type="molecule type" value="Genomic_DNA"/>
</dbReference>
<keyword evidence="8" id="KW-0067">ATP-binding</keyword>
<comment type="subcellular location">
    <subcellularLocation>
        <location evidence="1">Endoplasmic reticulum membrane</location>
    </subcellularLocation>
</comment>
<dbReference type="GO" id="GO:0005524">
    <property type="term" value="F:ATP binding"/>
    <property type="evidence" value="ECO:0007669"/>
    <property type="project" value="UniProtKB-KW"/>
</dbReference>
<evidence type="ECO:0000256" key="10">
    <source>
        <dbReference type="ARBA" id="ARBA00023136"/>
    </source>
</evidence>
<dbReference type="PANTHER" id="PTHR24067">
    <property type="entry name" value="UBIQUITIN-CONJUGATING ENZYME E2"/>
    <property type="match status" value="1"/>
</dbReference>
<keyword evidence="7" id="KW-0256">Endoplasmic reticulum</keyword>
<dbReference type="InterPro" id="IPR000608">
    <property type="entry name" value="UBC"/>
</dbReference>
<evidence type="ECO:0000256" key="11">
    <source>
        <dbReference type="ARBA" id="ARBA00039885"/>
    </source>
</evidence>
<dbReference type="OrthoDB" id="1158011at2759"/>
<evidence type="ECO:0000259" key="14">
    <source>
        <dbReference type="PROSITE" id="PS50127"/>
    </source>
</evidence>
<keyword evidence="3" id="KW-0808">Transferase</keyword>
<dbReference type="AlphaFoldDB" id="A0A166JNG4"/>